<evidence type="ECO:0000313" key="2">
    <source>
        <dbReference type="EMBL" id="NHB75660.1"/>
    </source>
</evidence>
<reference evidence="2 3" key="1">
    <citation type="journal article" date="2022" name="Microorganisms">
        <title>Genome Sequence and Characterization of a Xanthorhodopsin-Containing, Aerobic Anoxygenic Phototrophic Rhodobacter Species, Isolated from Mesophilic Conditions at Yellowstone National Park.</title>
        <authorList>
            <person name="Kyndt J.A."/>
            <person name="Robertson S."/>
            <person name="Shoffstall I.B."/>
            <person name="Ramaley R.F."/>
            <person name="Meyer T.E."/>
        </authorList>
    </citation>
    <scope>NUCLEOTIDE SEQUENCE [LARGE SCALE GENOMIC DNA]</scope>
    <source>
        <strain evidence="2 3">M37P</strain>
    </source>
</reference>
<evidence type="ECO:0000313" key="3">
    <source>
        <dbReference type="Proteomes" id="UP001515660"/>
    </source>
</evidence>
<dbReference type="RefSeq" id="WP_166401704.1">
    <property type="nucleotide sequence ID" value="NZ_JAANHS010000002.1"/>
</dbReference>
<feature type="chain" id="PRO_5046206685" description="Aspartyl protease" evidence="1">
    <location>
        <begin position="18"/>
        <end position="299"/>
    </location>
</feature>
<proteinExistence type="predicted"/>
<organism evidence="2 3">
    <name type="scientific">Rhodobacter calidifons</name>
    <dbReference type="NCBI Taxonomy" id="2715277"/>
    <lineage>
        <taxon>Bacteria</taxon>
        <taxon>Pseudomonadati</taxon>
        <taxon>Pseudomonadota</taxon>
        <taxon>Alphaproteobacteria</taxon>
        <taxon>Rhodobacterales</taxon>
        <taxon>Rhodobacter group</taxon>
        <taxon>Rhodobacter</taxon>
    </lineage>
</organism>
<evidence type="ECO:0008006" key="4">
    <source>
        <dbReference type="Google" id="ProtNLM"/>
    </source>
</evidence>
<comment type="caution">
    <text evidence="2">The sequence shown here is derived from an EMBL/GenBank/DDBJ whole genome shotgun (WGS) entry which is preliminary data.</text>
</comment>
<dbReference type="Proteomes" id="UP001515660">
    <property type="component" value="Unassembled WGS sequence"/>
</dbReference>
<feature type="signal peptide" evidence="1">
    <location>
        <begin position="1"/>
        <end position="17"/>
    </location>
</feature>
<keyword evidence="1" id="KW-0732">Signal</keyword>
<protein>
    <recommendedName>
        <fullName evidence="4">Aspartyl protease</fullName>
    </recommendedName>
</protein>
<accession>A0ABX0G436</accession>
<dbReference type="EMBL" id="JAANHS010000002">
    <property type="protein sequence ID" value="NHB75660.1"/>
    <property type="molecule type" value="Genomic_DNA"/>
</dbReference>
<sequence>MVRLASLLLLCAGPVWADLLAAGQDRRDIVFSVIDGKPMLEVTVNGQPGQMMLDNGTPEAVMLNREAADLAPGQEVARGNAASGQPIIVMLHDAPEMLVDGAPLSLPPKVVSGDFGFVEARFGAGFMGFLGSPAVEPHPFLLDYARKRLIVLREGSLALTPEDLRGEIVFSYWKGEQPTTAVQIGDQAILADFDTGDGGTLYVRPETQAALTEAGLLTGGPDLWQLASIRLGDMTFGPLTVNLVQAGGPRDFRHSGPADFLRLGARFLADTPVLWDFPQHRLIFLAPGAALLADPGLPD</sequence>
<name>A0ABX0G436_9RHOB</name>
<keyword evidence="3" id="KW-1185">Reference proteome</keyword>
<evidence type="ECO:0000256" key="1">
    <source>
        <dbReference type="SAM" id="SignalP"/>
    </source>
</evidence>
<gene>
    <name evidence="2" type="ORF">G8O29_02755</name>
</gene>